<protein>
    <submittedName>
        <fullName evidence="2">Uncharacterized protein</fullName>
    </submittedName>
</protein>
<organism evidence="2">
    <name type="scientific">Soybean thrips tombus-like virus 2</name>
    <dbReference type="NCBI Taxonomy" id="2802944"/>
    <lineage>
        <taxon>Viruses</taxon>
        <taxon>Riboviria</taxon>
        <taxon>Orthornavirae</taxon>
        <taxon>Kitrinoviricota</taxon>
        <taxon>Tolucaviricetes</taxon>
        <taxon>Tolivirales</taxon>
        <taxon>Tombusviridae</taxon>
    </lineage>
</organism>
<dbReference type="EMBL" id="MT240789">
    <property type="protein sequence ID" value="QQP18781.1"/>
    <property type="molecule type" value="Genomic_RNA"/>
</dbReference>
<sequence>MQVARPSSTRAVRNQLVNAFLPYLPAIMNSGSNLVRGIAQQYRQPPPVVQVQPAQPRRRRGRRGGRRRARGMGAPARNLAPQGSGVLTLTDTEFLTSGGNKGALVTFTVPQAGLKRLKAITALYEHYKILRMSIIVSPLSGSASDNTYSIAVVAGGVRSEINSHDIIRNIANSRSAHSSVRSTLVVNSTVLDNSHWQDGTVCSIYMMGSGVSVSVSYSVQFSSPLGF</sequence>
<evidence type="ECO:0000256" key="1">
    <source>
        <dbReference type="SAM" id="MobiDB-lite"/>
    </source>
</evidence>
<accession>A0A7T8G256</accession>
<evidence type="ECO:0000313" key="2">
    <source>
        <dbReference type="EMBL" id="QQP18781.1"/>
    </source>
</evidence>
<feature type="region of interest" description="Disordered" evidence="1">
    <location>
        <begin position="47"/>
        <end position="82"/>
    </location>
</feature>
<proteinExistence type="predicted"/>
<name>A0A7T8G256_9TOMB</name>
<feature type="compositionally biased region" description="Basic residues" evidence="1">
    <location>
        <begin position="56"/>
        <end position="70"/>
    </location>
</feature>
<reference evidence="2" key="1">
    <citation type="journal article" date="2020" name="Viruses">
        <title>Soybean Thrips (Thysanoptera: Thripidae) Harbor Highly Diverse Populations of Arthropod, Fungal and Plant Viruses.</title>
        <authorList>
            <person name="Thekke-Veetil T."/>
            <person name="Lagos-Kutz D."/>
            <person name="McCoppin N.K."/>
            <person name="Hartman G.L."/>
            <person name="Ju H.K."/>
            <person name="Lim H.S."/>
            <person name="Domier L.L."/>
        </authorList>
    </citation>
    <scope>NUCLEOTIDE SEQUENCE</scope>
    <source>
        <strain evidence="2">STN1</strain>
    </source>
</reference>